<proteinExistence type="predicted"/>
<protein>
    <recommendedName>
        <fullName evidence="10">Radical SAM core domain-containing protein</fullName>
    </recommendedName>
</protein>
<gene>
    <name evidence="9" type="ORF">METZ01_LOCUS95530</name>
</gene>
<feature type="domain" description="4Fe4S-binding SPASM" evidence="8">
    <location>
        <begin position="238"/>
        <end position="295"/>
    </location>
</feature>
<dbReference type="SFLD" id="SFLDG01067">
    <property type="entry name" value="SPASM/twitch_domain_containing"/>
    <property type="match status" value="1"/>
</dbReference>
<comment type="cofactor">
    <cofactor evidence="1">
        <name>[4Fe-4S] cluster</name>
        <dbReference type="ChEBI" id="CHEBI:49883"/>
    </cofactor>
</comment>
<dbReference type="SFLD" id="SFLDG01387">
    <property type="entry name" value="BtrN-like_SPASM_domain_contain"/>
    <property type="match status" value="1"/>
</dbReference>
<dbReference type="Pfam" id="PF04055">
    <property type="entry name" value="Radical_SAM"/>
    <property type="match status" value="1"/>
</dbReference>
<dbReference type="EMBL" id="UINC01009519">
    <property type="protein sequence ID" value="SVA42676.1"/>
    <property type="molecule type" value="Genomic_DNA"/>
</dbReference>
<dbReference type="SFLD" id="SFLDS00029">
    <property type="entry name" value="Radical_SAM"/>
    <property type="match status" value="1"/>
</dbReference>
<dbReference type="CDD" id="cd21109">
    <property type="entry name" value="SPASM"/>
    <property type="match status" value="1"/>
</dbReference>
<dbReference type="InterPro" id="IPR013785">
    <property type="entry name" value="Aldolase_TIM"/>
</dbReference>
<keyword evidence="5" id="KW-0408">Iron</keyword>
<evidence type="ECO:0008006" key="10">
    <source>
        <dbReference type="Google" id="ProtNLM"/>
    </source>
</evidence>
<evidence type="ECO:0000256" key="4">
    <source>
        <dbReference type="ARBA" id="ARBA00022723"/>
    </source>
</evidence>
<sequence length="311" mass="34950">MPVPENLRITQLDLELNGGCNYKCEMCPQVDGREKEFLKVLPLDVIEKILDEAVVYGVKSVSLHGSGEPTLNANMPDVVSAVKHRGLKCISFTNGYRLDENMSRRLIEAGIDVLRVSAIGWDRESYHRWMSMDGFETVRTNVKRFIELNLEMGGSSEVHLYHLITSVDRQKEETSIYRHNWVDFTGALAEIWLMHNWSGGYVTPYSRSEMVPASKPRSCGRPFAELLQVRAGGLDGHTGAVVACCMVLGKDTTAVLGHLDDQSIKEVVAGKAYDKLRRAHREGRFEDISYCKDCDQLLDFPKALVWSNIPG</sequence>
<evidence type="ECO:0000313" key="9">
    <source>
        <dbReference type="EMBL" id="SVA42676.1"/>
    </source>
</evidence>
<dbReference type="InterPro" id="IPR007197">
    <property type="entry name" value="rSAM"/>
</dbReference>
<evidence type="ECO:0000256" key="1">
    <source>
        <dbReference type="ARBA" id="ARBA00001966"/>
    </source>
</evidence>
<evidence type="ECO:0000256" key="5">
    <source>
        <dbReference type="ARBA" id="ARBA00023004"/>
    </source>
</evidence>
<dbReference type="Pfam" id="PF13186">
    <property type="entry name" value="SPASM"/>
    <property type="match status" value="1"/>
</dbReference>
<name>A0A381VQR1_9ZZZZ</name>
<dbReference type="AlphaFoldDB" id="A0A381VQR1"/>
<dbReference type="PANTHER" id="PTHR11228">
    <property type="entry name" value="RADICAL SAM DOMAIN PROTEIN"/>
    <property type="match status" value="1"/>
</dbReference>
<evidence type="ECO:0000259" key="7">
    <source>
        <dbReference type="Pfam" id="PF04055"/>
    </source>
</evidence>
<accession>A0A381VQR1</accession>
<dbReference type="InterPro" id="IPR023885">
    <property type="entry name" value="4Fe4S-binding_SPASM_dom"/>
</dbReference>
<evidence type="ECO:0000259" key="8">
    <source>
        <dbReference type="Pfam" id="PF13186"/>
    </source>
</evidence>
<dbReference type="GO" id="GO:0003824">
    <property type="term" value="F:catalytic activity"/>
    <property type="evidence" value="ECO:0007669"/>
    <property type="project" value="InterPro"/>
</dbReference>
<dbReference type="InterPro" id="IPR050377">
    <property type="entry name" value="Radical_SAM_PqqE_MftC-like"/>
</dbReference>
<evidence type="ECO:0000256" key="3">
    <source>
        <dbReference type="ARBA" id="ARBA00022691"/>
    </source>
</evidence>
<dbReference type="GO" id="GO:0046872">
    <property type="term" value="F:metal ion binding"/>
    <property type="evidence" value="ECO:0007669"/>
    <property type="project" value="UniProtKB-KW"/>
</dbReference>
<reference evidence="9" key="1">
    <citation type="submission" date="2018-05" db="EMBL/GenBank/DDBJ databases">
        <authorList>
            <person name="Lanie J.A."/>
            <person name="Ng W.-L."/>
            <person name="Kazmierczak K.M."/>
            <person name="Andrzejewski T.M."/>
            <person name="Davidsen T.M."/>
            <person name="Wayne K.J."/>
            <person name="Tettelin H."/>
            <person name="Glass J.I."/>
            <person name="Rusch D."/>
            <person name="Podicherti R."/>
            <person name="Tsui H.-C.T."/>
            <person name="Winkler M.E."/>
        </authorList>
    </citation>
    <scope>NUCLEOTIDE SEQUENCE</scope>
</reference>
<dbReference type="CDD" id="cd01335">
    <property type="entry name" value="Radical_SAM"/>
    <property type="match status" value="1"/>
</dbReference>
<organism evidence="9">
    <name type="scientific">marine metagenome</name>
    <dbReference type="NCBI Taxonomy" id="408172"/>
    <lineage>
        <taxon>unclassified sequences</taxon>
        <taxon>metagenomes</taxon>
        <taxon>ecological metagenomes</taxon>
    </lineage>
</organism>
<evidence type="ECO:0000256" key="2">
    <source>
        <dbReference type="ARBA" id="ARBA00022485"/>
    </source>
</evidence>
<evidence type="ECO:0000256" key="6">
    <source>
        <dbReference type="ARBA" id="ARBA00023014"/>
    </source>
</evidence>
<feature type="domain" description="Radical SAM core" evidence="7">
    <location>
        <begin position="17"/>
        <end position="151"/>
    </location>
</feature>
<feature type="non-terminal residue" evidence="9">
    <location>
        <position position="311"/>
    </location>
</feature>
<dbReference type="InterPro" id="IPR058240">
    <property type="entry name" value="rSAM_sf"/>
</dbReference>
<dbReference type="SUPFAM" id="SSF102114">
    <property type="entry name" value="Radical SAM enzymes"/>
    <property type="match status" value="1"/>
</dbReference>
<keyword evidence="2" id="KW-0004">4Fe-4S</keyword>
<keyword evidence="6" id="KW-0411">Iron-sulfur</keyword>
<dbReference type="GO" id="GO:0051536">
    <property type="term" value="F:iron-sulfur cluster binding"/>
    <property type="evidence" value="ECO:0007669"/>
    <property type="project" value="UniProtKB-KW"/>
</dbReference>
<keyword evidence="4" id="KW-0479">Metal-binding</keyword>
<dbReference type="Gene3D" id="3.20.20.70">
    <property type="entry name" value="Aldolase class I"/>
    <property type="match status" value="1"/>
</dbReference>
<dbReference type="InterPro" id="IPR034391">
    <property type="entry name" value="AdoMet-like_SPASM_containing"/>
</dbReference>
<keyword evidence="3" id="KW-0949">S-adenosyl-L-methionine</keyword>
<dbReference type="PANTHER" id="PTHR11228:SF7">
    <property type="entry name" value="PQQA PEPTIDE CYCLASE"/>
    <property type="match status" value="1"/>
</dbReference>